<accession>A0A975J2D1</accession>
<dbReference type="AlphaFoldDB" id="A0A975J2D1"/>
<keyword evidence="2" id="KW-1185">Reference proteome</keyword>
<evidence type="ECO:0000313" key="2">
    <source>
        <dbReference type="Proteomes" id="UP000676169"/>
    </source>
</evidence>
<organism evidence="1 2">
    <name type="scientific">Luteolibacter ambystomatis</name>
    <dbReference type="NCBI Taxonomy" id="2824561"/>
    <lineage>
        <taxon>Bacteria</taxon>
        <taxon>Pseudomonadati</taxon>
        <taxon>Verrucomicrobiota</taxon>
        <taxon>Verrucomicrobiia</taxon>
        <taxon>Verrucomicrobiales</taxon>
        <taxon>Verrucomicrobiaceae</taxon>
        <taxon>Luteolibacter</taxon>
    </lineage>
</organism>
<protein>
    <submittedName>
        <fullName evidence="1">DUF2239 family protein</fullName>
    </submittedName>
</protein>
<name>A0A975J2D1_9BACT</name>
<dbReference type="KEGG" id="lamb:KBB96_07400"/>
<reference evidence="1" key="1">
    <citation type="submission" date="2021-04" db="EMBL/GenBank/DDBJ databases">
        <title>Luteolibacter sp. 32A isolated from the skin of an Anderson's salamander (Ambystoma andersonii).</title>
        <authorList>
            <person name="Spergser J."/>
            <person name="Busse H.-J."/>
        </authorList>
    </citation>
    <scope>NUCLEOTIDE SEQUENCE</scope>
    <source>
        <strain evidence="1">32A</strain>
    </source>
</reference>
<dbReference type="Pfam" id="PF09998">
    <property type="entry name" value="DUF2239"/>
    <property type="match status" value="1"/>
</dbReference>
<dbReference type="EMBL" id="CP073100">
    <property type="protein sequence ID" value="QUE52712.1"/>
    <property type="molecule type" value="Genomic_DNA"/>
</dbReference>
<proteinExistence type="predicted"/>
<dbReference type="InterPro" id="IPR018715">
    <property type="entry name" value="DUF2239"/>
</dbReference>
<gene>
    <name evidence="1" type="ORF">KBB96_07400</name>
</gene>
<sequence length="195" mass="20881">MMNEDNFTAFVGGIRIAAGDRRSVVLALKERMNADGGAERMPMVFEDVSGKQVDLDLRESPEGVEGGSVRAGRGRPKLGVVAREVTLLPRHWDWLSSQPGGASVALRKLVEEARRANVGADGMRAAKEAAYQFMLAAAGDLPGYEEATRALFAGNRGAFSSHLAGWPVDLREYTEKLAAGAWEPGFSSSTPPMSS</sequence>
<evidence type="ECO:0000313" key="1">
    <source>
        <dbReference type="EMBL" id="QUE52712.1"/>
    </source>
</evidence>
<dbReference type="Proteomes" id="UP000676169">
    <property type="component" value="Chromosome"/>
</dbReference>
<dbReference type="RefSeq" id="WP_211633980.1">
    <property type="nucleotide sequence ID" value="NZ_CP073100.1"/>
</dbReference>